<gene>
    <name evidence="1" type="ORF">PG994_006896</name>
</gene>
<organism evidence="1 2">
    <name type="scientific">Apiospora phragmitis</name>
    <dbReference type="NCBI Taxonomy" id="2905665"/>
    <lineage>
        <taxon>Eukaryota</taxon>
        <taxon>Fungi</taxon>
        <taxon>Dikarya</taxon>
        <taxon>Ascomycota</taxon>
        <taxon>Pezizomycotina</taxon>
        <taxon>Sordariomycetes</taxon>
        <taxon>Xylariomycetidae</taxon>
        <taxon>Amphisphaeriales</taxon>
        <taxon>Apiosporaceae</taxon>
        <taxon>Apiospora</taxon>
    </lineage>
</organism>
<dbReference type="RefSeq" id="XP_066717574.1">
    <property type="nucleotide sequence ID" value="XM_066858305.1"/>
</dbReference>
<comment type="caution">
    <text evidence="1">The sequence shown here is derived from an EMBL/GenBank/DDBJ whole genome shotgun (WGS) entry which is preliminary data.</text>
</comment>
<reference evidence="1 2" key="1">
    <citation type="submission" date="2023-01" db="EMBL/GenBank/DDBJ databases">
        <title>Analysis of 21 Apiospora genomes using comparative genomics revels a genus with tremendous synthesis potential of carbohydrate active enzymes and secondary metabolites.</title>
        <authorList>
            <person name="Sorensen T."/>
        </authorList>
    </citation>
    <scope>NUCLEOTIDE SEQUENCE [LARGE SCALE GENOMIC DNA]</scope>
    <source>
        <strain evidence="1 2">CBS 135458</strain>
    </source>
</reference>
<name>A0ABR1VJ84_9PEZI</name>
<dbReference type="Proteomes" id="UP001480595">
    <property type="component" value="Unassembled WGS sequence"/>
</dbReference>
<sequence length="85" mass="9530">MDEAIIRLRILHPGTIELKSGSAFDGVAIATDFLKEDWANYVYRYLNAHAMQETSLRSTLGRFRRAAQTICELDGGAADEDAVRR</sequence>
<keyword evidence="2" id="KW-1185">Reference proteome</keyword>
<evidence type="ECO:0000313" key="1">
    <source>
        <dbReference type="EMBL" id="KAK8070280.1"/>
    </source>
</evidence>
<dbReference type="GeneID" id="92091368"/>
<protein>
    <submittedName>
        <fullName evidence="1">Uncharacterized protein</fullName>
    </submittedName>
</protein>
<proteinExistence type="predicted"/>
<dbReference type="EMBL" id="JAQQWL010000006">
    <property type="protein sequence ID" value="KAK8070280.1"/>
    <property type="molecule type" value="Genomic_DNA"/>
</dbReference>
<accession>A0ABR1VJ84</accession>
<evidence type="ECO:0000313" key="2">
    <source>
        <dbReference type="Proteomes" id="UP001480595"/>
    </source>
</evidence>